<protein>
    <submittedName>
        <fullName evidence="2">Uma2 family endonuclease</fullName>
    </submittedName>
</protein>
<keyword evidence="2" id="KW-0378">Hydrolase</keyword>
<dbReference type="CDD" id="cd06260">
    <property type="entry name" value="DUF820-like"/>
    <property type="match status" value="1"/>
</dbReference>
<comment type="caution">
    <text evidence="2">The sequence shown here is derived from an EMBL/GenBank/DDBJ whole genome shotgun (WGS) entry which is preliminary data.</text>
</comment>
<feature type="domain" description="Putative restriction endonuclease" evidence="1">
    <location>
        <begin position="12"/>
        <end position="169"/>
    </location>
</feature>
<dbReference type="InterPro" id="IPR011335">
    <property type="entry name" value="Restrct_endonuc-II-like"/>
</dbReference>
<dbReference type="InterPro" id="IPR012296">
    <property type="entry name" value="Nuclease_put_TT1808"/>
</dbReference>
<reference evidence="2 3" key="1">
    <citation type="submission" date="2017-08" db="EMBL/GenBank/DDBJ databases">
        <title>Infants hospitalized years apart are colonized by the same room-sourced microbial strains.</title>
        <authorList>
            <person name="Brooks B."/>
            <person name="Olm M.R."/>
            <person name="Firek B.A."/>
            <person name="Baker R."/>
            <person name="Thomas B.C."/>
            <person name="Morowitz M.J."/>
            <person name="Banfield J.F."/>
        </authorList>
    </citation>
    <scope>NUCLEOTIDE SEQUENCE [LARGE SCALE GENOMIC DNA]</scope>
    <source>
        <strain evidence="2">S2_018_000_R3_119</strain>
    </source>
</reference>
<sequence length="187" mass="21002">MRHDPLYKKITVDEFLAIDFGTDRKFELVDGVIRMMTGGTPAHSRVASNILGFLYGKLRGTGCRAYNSDMGVCVNDTDLRYPDVSVFCGNPATREREEQRVFDDPKVIFEVLSGSTAKIDQGSKLAEYRELASIDTIVFADPETELTRVVQRLGPTTWRDDMFAQPHDVALPSLDLVIPHTEIFARD</sequence>
<gene>
    <name evidence="2" type="ORF">DI640_10615</name>
</gene>
<organism evidence="2 3">
    <name type="scientific">Sphingomonas taxi</name>
    <dbReference type="NCBI Taxonomy" id="1549858"/>
    <lineage>
        <taxon>Bacteria</taxon>
        <taxon>Pseudomonadati</taxon>
        <taxon>Pseudomonadota</taxon>
        <taxon>Alphaproteobacteria</taxon>
        <taxon>Sphingomonadales</taxon>
        <taxon>Sphingomonadaceae</taxon>
        <taxon>Sphingomonas</taxon>
    </lineage>
</organism>
<evidence type="ECO:0000313" key="2">
    <source>
        <dbReference type="EMBL" id="PZO73484.1"/>
    </source>
</evidence>
<evidence type="ECO:0000259" key="1">
    <source>
        <dbReference type="Pfam" id="PF05685"/>
    </source>
</evidence>
<name>A0A2W4YUT0_9SPHN</name>
<proteinExistence type="predicted"/>
<keyword evidence="2" id="KW-0540">Nuclease</keyword>
<dbReference type="Pfam" id="PF05685">
    <property type="entry name" value="Uma2"/>
    <property type="match status" value="1"/>
</dbReference>
<dbReference type="EMBL" id="QFMX01000008">
    <property type="protein sequence ID" value="PZO73484.1"/>
    <property type="molecule type" value="Genomic_DNA"/>
</dbReference>
<dbReference type="Proteomes" id="UP000249555">
    <property type="component" value="Unassembled WGS sequence"/>
</dbReference>
<dbReference type="PANTHER" id="PTHR36558:SF1">
    <property type="entry name" value="RESTRICTION ENDONUCLEASE DOMAIN-CONTAINING PROTEIN-RELATED"/>
    <property type="match status" value="1"/>
</dbReference>
<dbReference type="GO" id="GO:0004519">
    <property type="term" value="F:endonuclease activity"/>
    <property type="evidence" value="ECO:0007669"/>
    <property type="project" value="UniProtKB-KW"/>
</dbReference>
<dbReference type="SUPFAM" id="SSF52980">
    <property type="entry name" value="Restriction endonuclease-like"/>
    <property type="match status" value="1"/>
</dbReference>
<dbReference type="Gene3D" id="3.90.1570.10">
    <property type="entry name" value="tt1808, chain A"/>
    <property type="match status" value="1"/>
</dbReference>
<accession>A0A2W4YUT0</accession>
<dbReference type="PANTHER" id="PTHR36558">
    <property type="entry name" value="GLR1098 PROTEIN"/>
    <property type="match status" value="1"/>
</dbReference>
<dbReference type="InterPro" id="IPR008538">
    <property type="entry name" value="Uma2"/>
</dbReference>
<evidence type="ECO:0000313" key="3">
    <source>
        <dbReference type="Proteomes" id="UP000249555"/>
    </source>
</evidence>
<keyword evidence="2" id="KW-0255">Endonuclease</keyword>
<dbReference type="AlphaFoldDB" id="A0A2W4YUT0"/>